<name>A0A5B0VLQ5_9GAMM</name>
<dbReference type="PANTHER" id="PTHR43179:SF12">
    <property type="entry name" value="GALACTOFURANOSYLTRANSFERASE GLFT2"/>
    <property type="match status" value="1"/>
</dbReference>
<evidence type="ECO:0000313" key="6">
    <source>
        <dbReference type="Proteomes" id="UP000323161"/>
    </source>
</evidence>
<dbReference type="InterPro" id="IPR029044">
    <property type="entry name" value="Nucleotide-diphossugar_trans"/>
</dbReference>
<sequence>MDISVLIATFAREESLSRTLASISRNVFDGEIQVLVADNAVRNETKVLCDRYSNELNIIYVEAPIKGKNNALNTIIPSANGRIFVFIDDDIVLSNDWFKEIWEGTERYKGATLFAGKVVPELPSGMLMPDHSMVEKFVNAGNWDLEEGPIENHQVLGTSMIVRRHVFDEGMKFNPDVGPCGQDYMMGSETEFNLRLFFYGHTAIYLPKARSFHSVRTVQGSVEWWLKRMKRRGRGSVLMQPEPDVVRLFGAPRYLFKHCLQSLIFMLLYRVVGNREKFIHQKSDYLFTRGKVQQYRVDYSGNRRSL</sequence>
<evidence type="ECO:0000256" key="2">
    <source>
        <dbReference type="ARBA" id="ARBA00022676"/>
    </source>
</evidence>
<reference evidence="5 6" key="1">
    <citation type="submission" date="2019-08" db="EMBL/GenBank/DDBJ databases">
        <title>Marinobacter ZYF650 sp. nov., a marine bacterium isolated from seawater of the Mariana trench.</title>
        <authorList>
            <person name="Ahmad W."/>
        </authorList>
    </citation>
    <scope>NUCLEOTIDE SEQUENCE [LARGE SCALE GENOMIC DNA]</scope>
    <source>
        <strain evidence="5 6">ZYF650</strain>
    </source>
</reference>
<dbReference type="Gene3D" id="3.90.550.10">
    <property type="entry name" value="Spore Coat Polysaccharide Biosynthesis Protein SpsA, Chain A"/>
    <property type="match status" value="1"/>
</dbReference>
<dbReference type="InterPro" id="IPR001173">
    <property type="entry name" value="Glyco_trans_2-like"/>
</dbReference>
<comment type="similarity">
    <text evidence="1">Belongs to the glycosyltransferase 2 family.</text>
</comment>
<protein>
    <submittedName>
        <fullName evidence="5">Glycosyltransferase family 2 protein</fullName>
    </submittedName>
</protein>
<dbReference type="GO" id="GO:0016757">
    <property type="term" value="F:glycosyltransferase activity"/>
    <property type="evidence" value="ECO:0007669"/>
    <property type="project" value="UniProtKB-KW"/>
</dbReference>
<accession>A0A5B0VLQ5</accession>
<dbReference type="EMBL" id="VTUU01000002">
    <property type="protein sequence ID" value="KAA1175055.1"/>
    <property type="molecule type" value="Genomic_DNA"/>
</dbReference>
<evidence type="ECO:0000256" key="3">
    <source>
        <dbReference type="ARBA" id="ARBA00022679"/>
    </source>
</evidence>
<evidence type="ECO:0000256" key="1">
    <source>
        <dbReference type="ARBA" id="ARBA00006739"/>
    </source>
</evidence>
<dbReference type="Pfam" id="PF00535">
    <property type="entry name" value="Glycos_transf_2"/>
    <property type="match status" value="1"/>
</dbReference>
<keyword evidence="3 5" id="KW-0808">Transferase</keyword>
<feature type="domain" description="Glycosyltransferase 2-like" evidence="4">
    <location>
        <begin position="4"/>
        <end position="107"/>
    </location>
</feature>
<dbReference type="RefSeq" id="WP_149599476.1">
    <property type="nucleotide sequence ID" value="NZ_VTUU01000002.1"/>
</dbReference>
<comment type="caution">
    <text evidence="5">The sequence shown here is derived from an EMBL/GenBank/DDBJ whole genome shotgun (WGS) entry which is preliminary data.</text>
</comment>
<gene>
    <name evidence="5" type="ORF">FWJ25_06710</name>
</gene>
<proteinExistence type="inferred from homology"/>
<keyword evidence="2" id="KW-0328">Glycosyltransferase</keyword>
<dbReference type="CDD" id="cd00761">
    <property type="entry name" value="Glyco_tranf_GTA_type"/>
    <property type="match status" value="1"/>
</dbReference>
<evidence type="ECO:0000313" key="5">
    <source>
        <dbReference type="EMBL" id="KAA1175055.1"/>
    </source>
</evidence>
<evidence type="ECO:0000259" key="4">
    <source>
        <dbReference type="Pfam" id="PF00535"/>
    </source>
</evidence>
<dbReference type="SUPFAM" id="SSF53448">
    <property type="entry name" value="Nucleotide-diphospho-sugar transferases"/>
    <property type="match status" value="1"/>
</dbReference>
<organism evidence="5 6">
    <name type="scientific">Marinobacter salinexigens</name>
    <dbReference type="NCBI Taxonomy" id="2919747"/>
    <lineage>
        <taxon>Bacteria</taxon>
        <taxon>Pseudomonadati</taxon>
        <taxon>Pseudomonadota</taxon>
        <taxon>Gammaproteobacteria</taxon>
        <taxon>Pseudomonadales</taxon>
        <taxon>Marinobacteraceae</taxon>
        <taxon>Marinobacter</taxon>
    </lineage>
</organism>
<dbReference type="PANTHER" id="PTHR43179">
    <property type="entry name" value="RHAMNOSYLTRANSFERASE WBBL"/>
    <property type="match status" value="1"/>
</dbReference>
<dbReference type="Proteomes" id="UP000323161">
    <property type="component" value="Unassembled WGS sequence"/>
</dbReference>
<keyword evidence="6" id="KW-1185">Reference proteome</keyword>
<dbReference type="AlphaFoldDB" id="A0A5B0VLQ5"/>